<dbReference type="PROSITE" id="PS50112">
    <property type="entry name" value="PAS"/>
    <property type="match status" value="1"/>
</dbReference>
<dbReference type="InterPro" id="IPR035965">
    <property type="entry name" value="PAS-like_dom_sf"/>
</dbReference>
<accession>A0A4P9WC28</accession>
<dbReference type="PANTHER" id="PTHR47429:SF7">
    <property type="entry name" value="GATA-FACTOR"/>
    <property type="match status" value="1"/>
</dbReference>
<dbReference type="Gene3D" id="3.30.450.20">
    <property type="entry name" value="PAS domain"/>
    <property type="match status" value="1"/>
</dbReference>
<feature type="domain" description="PAC" evidence="5">
    <location>
        <begin position="116"/>
        <end position="172"/>
    </location>
</feature>
<evidence type="ECO:0000259" key="5">
    <source>
        <dbReference type="PROSITE" id="PS50113"/>
    </source>
</evidence>
<dbReference type="Pfam" id="PF13426">
    <property type="entry name" value="PAS_9"/>
    <property type="match status" value="1"/>
</dbReference>
<dbReference type="InterPro" id="IPR000700">
    <property type="entry name" value="PAS-assoc_C"/>
</dbReference>
<organism evidence="6 7">
    <name type="scientific">Blyttiomyces helicus</name>
    <dbReference type="NCBI Taxonomy" id="388810"/>
    <lineage>
        <taxon>Eukaryota</taxon>
        <taxon>Fungi</taxon>
        <taxon>Fungi incertae sedis</taxon>
        <taxon>Chytridiomycota</taxon>
        <taxon>Chytridiomycota incertae sedis</taxon>
        <taxon>Chytridiomycetes</taxon>
        <taxon>Chytridiomycetes incertae sedis</taxon>
        <taxon>Blyttiomyces</taxon>
    </lineage>
</organism>
<dbReference type="GO" id="GO:0005634">
    <property type="term" value="C:nucleus"/>
    <property type="evidence" value="ECO:0007669"/>
    <property type="project" value="TreeGrafter"/>
</dbReference>
<dbReference type="OrthoDB" id="447251at2759"/>
<protein>
    <submittedName>
        <fullName evidence="6">PAS domain-containing protein</fullName>
    </submittedName>
</protein>
<keyword evidence="1" id="KW-0285">Flavoprotein</keyword>
<name>A0A4P9WC28_9FUNG</name>
<evidence type="ECO:0000256" key="2">
    <source>
        <dbReference type="ARBA" id="ARBA00022643"/>
    </source>
</evidence>
<proteinExistence type="predicted"/>
<evidence type="ECO:0000313" key="7">
    <source>
        <dbReference type="Proteomes" id="UP000269721"/>
    </source>
</evidence>
<gene>
    <name evidence="6" type="ORF">BDK51DRAFT_17645</name>
</gene>
<dbReference type="Proteomes" id="UP000269721">
    <property type="component" value="Unassembled WGS sequence"/>
</dbReference>
<dbReference type="InterPro" id="IPR000014">
    <property type="entry name" value="PAS"/>
</dbReference>
<dbReference type="EMBL" id="KZ996264">
    <property type="protein sequence ID" value="RKO89143.1"/>
    <property type="molecule type" value="Genomic_DNA"/>
</dbReference>
<sequence length="179" mass="19944">MCAGGHAKVLFRPRNANGRPRCTFPQARVITRPNPAIDLGPIDLSSTFLIVDAKKVDQPIVHASRTIENLTGYSIKDFVGRNCRFLQSPDGHVQKGAERPHVDNSVVLKQKTCLQQGEECQFININYRKGGAPFVNLMTIIPLVDKHGVLEYFVGFLVDLTQQSGAILRRLEDNSYVID</sequence>
<reference evidence="7" key="1">
    <citation type="journal article" date="2018" name="Nat. Microbiol.">
        <title>Leveraging single-cell genomics to expand the fungal tree of life.</title>
        <authorList>
            <person name="Ahrendt S.R."/>
            <person name="Quandt C.A."/>
            <person name="Ciobanu D."/>
            <person name="Clum A."/>
            <person name="Salamov A."/>
            <person name="Andreopoulos B."/>
            <person name="Cheng J.F."/>
            <person name="Woyke T."/>
            <person name="Pelin A."/>
            <person name="Henrissat B."/>
            <person name="Reynolds N.K."/>
            <person name="Benny G.L."/>
            <person name="Smith M.E."/>
            <person name="James T.Y."/>
            <person name="Grigoriev I.V."/>
        </authorList>
    </citation>
    <scope>NUCLEOTIDE SEQUENCE [LARGE SCALE GENOMIC DNA]</scope>
</reference>
<keyword evidence="3" id="KW-0157">Chromophore</keyword>
<evidence type="ECO:0000313" key="6">
    <source>
        <dbReference type="EMBL" id="RKO89143.1"/>
    </source>
</evidence>
<evidence type="ECO:0000256" key="3">
    <source>
        <dbReference type="ARBA" id="ARBA00022991"/>
    </source>
</evidence>
<keyword evidence="7" id="KW-1185">Reference proteome</keyword>
<feature type="domain" description="PAS" evidence="4">
    <location>
        <begin position="44"/>
        <end position="82"/>
    </location>
</feature>
<evidence type="ECO:0000256" key="1">
    <source>
        <dbReference type="ARBA" id="ARBA00022630"/>
    </source>
</evidence>
<dbReference type="InterPro" id="IPR001610">
    <property type="entry name" value="PAC"/>
</dbReference>
<dbReference type="CDD" id="cd00130">
    <property type="entry name" value="PAS"/>
    <property type="match status" value="1"/>
</dbReference>
<feature type="non-terminal residue" evidence="6">
    <location>
        <position position="179"/>
    </location>
</feature>
<evidence type="ECO:0000259" key="4">
    <source>
        <dbReference type="PROSITE" id="PS50112"/>
    </source>
</evidence>
<keyword evidence="2" id="KW-0288">FMN</keyword>
<dbReference type="SMART" id="SM00086">
    <property type="entry name" value="PAC"/>
    <property type="match status" value="1"/>
</dbReference>
<dbReference type="AlphaFoldDB" id="A0A4P9WC28"/>
<dbReference type="PROSITE" id="PS50113">
    <property type="entry name" value="PAC"/>
    <property type="match status" value="1"/>
</dbReference>
<dbReference type="SUPFAM" id="SSF55785">
    <property type="entry name" value="PYP-like sensor domain (PAS domain)"/>
    <property type="match status" value="1"/>
</dbReference>
<dbReference type="PANTHER" id="PTHR47429">
    <property type="entry name" value="PROTEIN TWIN LOV 1"/>
    <property type="match status" value="1"/>
</dbReference>